<keyword evidence="2" id="KW-1185">Reference proteome</keyword>
<reference evidence="2" key="2">
    <citation type="submission" date="2011-02" db="EMBL/GenBank/DDBJ databases">
        <title>The complete genome of Fluviicola taffensis DSM 16823.</title>
        <authorList>
            <consortium name="US DOE Joint Genome Institute (JGI-PGF)"/>
            <person name="Lucas S."/>
            <person name="Copeland A."/>
            <person name="Lapidus A."/>
            <person name="Bruce D."/>
            <person name="Goodwin L."/>
            <person name="Pitluck S."/>
            <person name="Kyrpides N."/>
            <person name="Mavromatis K."/>
            <person name="Ivanova N."/>
            <person name="Mikhailova N."/>
            <person name="Pagani I."/>
            <person name="Chertkov O."/>
            <person name="Detter J.C."/>
            <person name="Han C."/>
            <person name="Tapia R."/>
            <person name="Land M."/>
            <person name="Hauser L."/>
            <person name="Markowitz V."/>
            <person name="Cheng J.-F."/>
            <person name="Hugenholtz P."/>
            <person name="Woyke T."/>
            <person name="Wu D."/>
            <person name="Tindall B."/>
            <person name="Pomrenke H.G."/>
            <person name="Brambilla E."/>
            <person name="Klenk H.-P."/>
            <person name="Eisen J.A."/>
        </authorList>
    </citation>
    <scope>NUCLEOTIDE SEQUENCE [LARGE SCALE GENOMIC DNA]</scope>
    <source>
        <strain evidence="2">DSM 16823 / RW262 / RW262</strain>
    </source>
</reference>
<protein>
    <submittedName>
        <fullName evidence="1">MORN variant repeat-containing protein</fullName>
    </submittedName>
</protein>
<dbReference type="Gene3D" id="2.20.110.10">
    <property type="entry name" value="Histone H3 K4-specific methyltransferase SET7/9 N-terminal domain"/>
    <property type="match status" value="1"/>
</dbReference>
<evidence type="ECO:0000313" key="2">
    <source>
        <dbReference type="Proteomes" id="UP000007463"/>
    </source>
</evidence>
<dbReference type="RefSeq" id="WP_013686006.1">
    <property type="nucleotide sequence ID" value="NC_015321.1"/>
</dbReference>
<dbReference type="Proteomes" id="UP000007463">
    <property type="component" value="Chromosome"/>
</dbReference>
<dbReference type="STRING" id="755732.Fluta_1239"/>
<proteinExistence type="predicted"/>
<accession>F2IC08</accession>
<dbReference type="OrthoDB" id="9785122at2"/>
<gene>
    <name evidence="1" type="ordered locus">Fluta_1239</name>
</gene>
<dbReference type="HOGENOM" id="CLU_259829_0_0_10"/>
<sequence precursor="true">MNKNSFFFPNLNQSLTQFSILTQQLIKTRHALSLFLFIQSFIGFTQTDQVTIKNKQYYVYPHQQEVRVMTEYYLNFADSKEVIKRDDRNEKIVSIEVQPISEKEKKLAPKFPKTSKKNLKQLEALLENYSYFLVTATNSIADDPTPALRNLPDGNYVMFYRDIPYITKRIIRYKNDLVAATFFIKNNQIEGKCEWFNPEGKLVITGNYSNSEKSGAWKEYVFREKYDQNTKYDPNQSIEERIKSAVYDTTITTTTFTNGLKNGSFTVYENSDLLTSGYYTNEQASGAWEYYEFKNKITVGKKGQLIITKTTDKTPIDRYAFRADQKRGKSPMIRHQVVPPNFLDYSRKDSLILHNNSSSSANNYSEYGYEMEFPDFSNFYSLLDKKDTANYELPEESINSYEGEEYELDEEIYYGDYEESMYNEENANYNPNEYYLFANKKRYTYNDLIDSIGYLFIYEGIVEHYYPNGQLQYKFEVKDGMLLKEEPVYWDNGTIANEIVFIPDSNQYVQRFYDYNGVKYLETWHDLRGNVLSAPEINSASVAIINSKKYDRNYGQPTFIYAESNEIKWGQMPERILLIQELFKIDSSLAKEVYFYPSTRTIISMGRNLMGDTVYQQEAIFSEDYLNVNATSTTTFKNITLKSIENGTLDDYWKSSMSDTVPIEKMAYYWEYKYIIDGDKELLVDGKPFTGDLRVNDKTGSFKLKASKESVQLTLPKSDSDLKLYKSALKSYSKSKKRSDLLIGYVSDFGGSSQLSHSVTRLFTQIYGSLQALYEVQPYELDRKEEYPDGEYDIPNPRKKGTPESVISSLQGKYLNGKPEGIWTYKDQFGQVRSTIGYKNGLAHGDNLDYSVANPLPKYMEDELYSQYKDPLSQFTEYPAKKTMYLDSKCTFKNGEMDGPYTTLNWKGDTLMYVSYFNGAKEGIEYKRNKLFYSQSFYRNGYLDGNVQTYFTYPKKDSILIFDLGFKNGALQGESVAYHSNGKLAKKGFFLTGQPIDDYEAYDTLGFKYQYVKFQYSQPIEEKIWEENELSVRYEFDWRDSIPFNFGDITESSSIERLIYQAGYADQGVFQPYYGRPSLVNKSGIDYYITKYYPNDTIARVGAISKGVKVGCWKYFNYEGKKLMEVEYFDTIISINDSIKFKSKGILYYLDKDNNALSKSWIIEKFEKYDCSHTDHNEERMLYCFWEKDTTQHRKNGYVKNYYDNGNLQNEGWVKDGLPTGVWKMYDVNGNLNQVGQYILGKRDGRWLKGDLGSVKNMSEICLNPNLENLEAILSYQEKLLDVSVITYQVGKELKRKYYGINMNNGEAPEGYFEDEMYYGE</sequence>
<dbReference type="Pfam" id="PF07661">
    <property type="entry name" value="MORN_2"/>
    <property type="match status" value="4"/>
</dbReference>
<dbReference type="SUPFAM" id="SSF82185">
    <property type="entry name" value="Histone H3 K4-specific methyltransferase SET7/9 N-terminal domain"/>
    <property type="match status" value="2"/>
</dbReference>
<dbReference type="EMBL" id="CP002542">
    <property type="protein sequence ID" value="AEA43234.1"/>
    <property type="molecule type" value="Genomic_DNA"/>
</dbReference>
<dbReference type="eggNOG" id="COG2849">
    <property type="taxonomic scope" value="Bacteria"/>
</dbReference>
<dbReference type="InterPro" id="IPR011652">
    <property type="entry name" value="MORN_2"/>
</dbReference>
<dbReference type="KEGG" id="fte:Fluta_1239"/>
<name>F2IC08_FLUTR</name>
<reference evidence="1 2" key="1">
    <citation type="journal article" date="2011" name="Stand. Genomic Sci.">
        <title>Complete genome sequence of the gliding freshwater bacterium Fluviicola taffensis type strain (RW262).</title>
        <authorList>
            <person name="Woyke T."/>
            <person name="Chertkov O."/>
            <person name="Lapidus A."/>
            <person name="Nolan M."/>
            <person name="Lucas S."/>
            <person name="Del Rio T.G."/>
            <person name="Tice H."/>
            <person name="Cheng J.F."/>
            <person name="Tapia R."/>
            <person name="Han C."/>
            <person name="Goodwin L."/>
            <person name="Pitluck S."/>
            <person name="Liolios K."/>
            <person name="Pagani I."/>
            <person name="Ivanova N."/>
            <person name="Huntemann M."/>
            <person name="Mavromatis K."/>
            <person name="Mikhailova N."/>
            <person name="Pati A."/>
            <person name="Chen A."/>
            <person name="Palaniappan K."/>
            <person name="Land M."/>
            <person name="Hauser L."/>
            <person name="Brambilla E.M."/>
            <person name="Rohde M."/>
            <person name="Mwirichia R."/>
            <person name="Sikorski J."/>
            <person name="Tindall B.J."/>
            <person name="Goker M."/>
            <person name="Bristow J."/>
            <person name="Eisen J.A."/>
            <person name="Markowitz V."/>
            <person name="Hugenholtz P."/>
            <person name="Klenk H.P."/>
            <person name="Kyrpides N.C."/>
        </authorList>
    </citation>
    <scope>NUCLEOTIDE SEQUENCE [LARGE SCALE GENOMIC DNA]</scope>
    <source>
        <strain evidence="2">DSM 16823 / RW262 / RW262</strain>
    </source>
</reference>
<organism evidence="1 2">
    <name type="scientific">Fluviicola taffensis (strain DSM 16823 / NCIMB 13979 / RW262)</name>
    <dbReference type="NCBI Taxonomy" id="755732"/>
    <lineage>
        <taxon>Bacteria</taxon>
        <taxon>Pseudomonadati</taxon>
        <taxon>Bacteroidota</taxon>
        <taxon>Flavobacteriia</taxon>
        <taxon>Flavobacteriales</taxon>
        <taxon>Crocinitomicaceae</taxon>
        <taxon>Fluviicola</taxon>
    </lineage>
</organism>
<evidence type="ECO:0000313" key="1">
    <source>
        <dbReference type="EMBL" id="AEA43234.1"/>
    </source>
</evidence>